<dbReference type="Gene3D" id="1.20.120.1770">
    <property type="match status" value="1"/>
</dbReference>
<dbReference type="KEGG" id="ccin:107271290"/>
<dbReference type="GO" id="GO:0140575">
    <property type="term" value="F:transmembrane monodehydroascorbate reductase activity"/>
    <property type="evidence" value="ECO:0007669"/>
    <property type="project" value="InterPro"/>
</dbReference>
<dbReference type="Pfam" id="PF03188">
    <property type="entry name" value="Cytochrom_B561"/>
    <property type="match status" value="1"/>
</dbReference>
<evidence type="ECO:0000256" key="9">
    <source>
        <dbReference type="ARBA" id="ARBA00023004"/>
    </source>
</evidence>
<evidence type="ECO:0000256" key="10">
    <source>
        <dbReference type="ARBA" id="ARBA00023136"/>
    </source>
</evidence>
<evidence type="ECO:0000256" key="6">
    <source>
        <dbReference type="ARBA" id="ARBA00022723"/>
    </source>
</evidence>
<evidence type="ECO:0000256" key="8">
    <source>
        <dbReference type="ARBA" id="ARBA00022989"/>
    </source>
</evidence>
<keyword evidence="9" id="KW-0408">Iron</keyword>
<feature type="transmembrane region" description="Helical" evidence="12">
    <location>
        <begin position="24"/>
        <end position="45"/>
    </location>
</feature>
<dbReference type="GO" id="GO:0046872">
    <property type="term" value="F:metal ion binding"/>
    <property type="evidence" value="ECO:0007669"/>
    <property type="project" value="UniProtKB-KW"/>
</dbReference>
<comment type="cofactor">
    <cofactor evidence="1">
        <name>heme b</name>
        <dbReference type="ChEBI" id="CHEBI:60344"/>
    </cofactor>
</comment>
<keyword evidence="3" id="KW-0813">Transport</keyword>
<dbReference type="InterPro" id="IPR045150">
    <property type="entry name" value="CYB561D1/2"/>
</dbReference>
<evidence type="ECO:0000313" key="14">
    <source>
        <dbReference type="Proteomes" id="UP000694920"/>
    </source>
</evidence>
<evidence type="ECO:0000313" key="15">
    <source>
        <dbReference type="RefSeq" id="XP_015602580.1"/>
    </source>
</evidence>
<name>A0AAJ7C5P1_CEPCN</name>
<evidence type="ECO:0000256" key="12">
    <source>
        <dbReference type="SAM" id="Phobius"/>
    </source>
</evidence>
<evidence type="ECO:0000256" key="2">
    <source>
        <dbReference type="ARBA" id="ARBA00004141"/>
    </source>
</evidence>
<feature type="transmembrane region" description="Helical" evidence="12">
    <location>
        <begin position="199"/>
        <end position="216"/>
    </location>
</feature>
<dbReference type="RefSeq" id="XP_015602580.1">
    <property type="nucleotide sequence ID" value="XM_015747094.2"/>
</dbReference>
<evidence type="ECO:0000256" key="11">
    <source>
        <dbReference type="ARBA" id="ARBA00024225"/>
    </source>
</evidence>
<feature type="transmembrane region" description="Helical" evidence="12">
    <location>
        <begin position="90"/>
        <end position="110"/>
    </location>
</feature>
<evidence type="ECO:0000256" key="3">
    <source>
        <dbReference type="ARBA" id="ARBA00022448"/>
    </source>
</evidence>
<keyword evidence="5 12" id="KW-0812">Transmembrane</keyword>
<dbReference type="GO" id="GO:0140571">
    <property type="term" value="F:transmembrane ascorbate ferrireductase activity"/>
    <property type="evidence" value="ECO:0007669"/>
    <property type="project" value="UniProtKB-EC"/>
</dbReference>
<keyword evidence="8 12" id="KW-1133">Transmembrane helix</keyword>
<sequence length="233" mass="25367">MATDETSVENTSVLLSLWNVALKVLNFGNHILLFTLAGYLIYISWGTGVWSLHVLLCSVGYVLLMGEGIVVLAGENLWSGFLSRRVNSHIHWVLLLVGSVFSIVGTAYGYHGNALRNRPHFSSTHGLTGIISVGLVIIAAVLGLPALFAGKLRNIIKPIINKFSHNLLGTASFVVGMVSQCYGYNTGFMRRLSPEIREACYYSTIIVTILCLTGVAKSGGQQILGIVRLVFRR</sequence>
<dbReference type="GeneID" id="107271290"/>
<dbReference type="AlphaFoldDB" id="A0AAJ7C5P1"/>
<dbReference type="GO" id="GO:0016020">
    <property type="term" value="C:membrane"/>
    <property type="evidence" value="ECO:0007669"/>
    <property type="project" value="UniProtKB-SubCell"/>
</dbReference>
<gene>
    <name evidence="15" type="primary">LOC107271290</name>
</gene>
<feature type="transmembrane region" description="Helical" evidence="12">
    <location>
        <begin position="130"/>
        <end position="149"/>
    </location>
</feature>
<evidence type="ECO:0000256" key="7">
    <source>
        <dbReference type="ARBA" id="ARBA00022982"/>
    </source>
</evidence>
<dbReference type="PANTHER" id="PTHR15422">
    <property type="entry name" value="OS05G0565100 PROTEIN"/>
    <property type="match status" value="1"/>
</dbReference>
<evidence type="ECO:0000256" key="5">
    <source>
        <dbReference type="ARBA" id="ARBA00022692"/>
    </source>
</evidence>
<keyword evidence="4" id="KW-0349">Heme</keyword>
<feature type="transmembrane region" description="Helical" evidence="12">
    <location>
        <begin position="51"/>
        <end position="78"/>
    </location>
</feature>
<accession>A0AAJ7C5P1</accession>
<dbReference type="SMART" id="SM00665">
    <property type="entry name" value="B561"/>
    <property type="match status" value="1"/>
</dbReference>
<reference evidence="15" key="1">
    <citation type="submission" date="2025-08" db="UniProtKB">
        <authorList>
            <consortium name="RefSeq"/>
        </authorList>
    </citation>
    <scope>IDENTIFICATION</scope>
</reference>
<dbReference type="Proteomes" id="UP000694920">
    <property type="component" value="Unplaced"/>
</dbReference>
<protein>
    <recommendedName>
        <fullName evidence="11">ascorbate ferrireductase (transmembrane)</fullName>
        <ecNumber evidence="11">7.2.1.3</ecNumber>
    </recommendedName>
</protein>
<evidence type="ECO:0000256" key="1">
    <source>
        <dbReference type="ARBA" id="ARBA00001970"/>
    </source>
</evidence>
<feature type="domain" description="Cytochrome b561" evidence="13">
    <location>
        <begin position="16"/>
        <end position="221"/>
    </location>
</feature>
<dbReference type="InterPro" id="IPR006593">
    <property type="entry name" value="Cyt_b561/ferric_Rdtase_TM"/>
</dbReference>
<keyword evidence="10 12" id="KW-0472">Membrane</keyword>
<evidence type="ECO:0000259" key="13">
    <source>
        <dbReference type="PROSITE" id="PS50939"/>
    </source>
</evidence>
<organism evidence="14 15">
    <name type="scientific">Cephus cinctus</name>
    <name type="common">Wheat stem sawfly</name>
    <dbReference type="NCBI Taxonomy" id="211228"/>
    <lineage>
        <taxon>Eukaryota</taxon>
        <taxon>Metazoa</taxon>
        <taxon>Ecdysozoa</taxon>
        <taxon>Arthropoda</taxon>
        <taxon>Hexapoda</taxon>
        <taxon>Insecta</taxon>
        <taxon>Pterygota</taxon>
        <taxon>Neoptera</taxon>
        <taxon>Endopterygota</taxon>
        <taxon>Hymenoptera</taxon>
        <taxon>Cephoidea</taxon>
        <taxon>Cephidae</taxon>
        <taxon>Cephus</taxon>
    </lineage>
</organism>
<dbReference type="EC" id="7.2.1.3" evidence="11"/>
<keyword evidence="7" id="KW-0249">Electron transport</keyword>
<keyword evidence="14" id="KW-1185">Reference proteome</keyword>
<dbReference type="PANTHER" id="PTHR15422:SF43">
    <property type="entry name" value="ASCORBATE FERRIREDUCTASE (TRANSMEMBRANE)"/>
    <property type="match status" value="1"/>
</dbReference>
<keyword evidence="6" id="KW-0479">Metal-binding</keyword>
<dbReference type="PROSITE" id="PS50939">
    <property type="entry name" value="CYTOCHROME_B561"/>
    <property type="match status" value="1"/>
</dbReference>
<evidence type="ECO:0000256" key="4">
    <source>
        <dbReference type="ARBA" id="ARBA00022617"/>
    </source>
</evidence>
<comment type="subcellular location">
    <subcellularLocation>
        <location evidence="2">Membrane</location>
        <topology evidence="2">Multi-pass membrane protein</topology>
    </subcellularLocation>
</comment>
<proteinExistence type="predicted"/>